<evidence type="ECO:0000313" key="2">
    <source>
        <dbReference type="Proteomes" id="UP001386955"/>
    </source>
</evidence>
<organism evidence="1 2">
    <name type="scientific">Psophocarpus tetragonolobus</name>
    <name type="common">Winged bean</name>
    <name type="synonym">Dolichos tetragonolobus</name>
    <dbReference type="NCBI Taxonomy" id="3891"/>
    <lineage>
        <taxon>Eukaryota</taxon>
        <taxon>Viridiplantae</taxon>
        <taxon>Streptophyta</taxon>
        <taxon>Embryophyta</taxon>
        <taxon>Tracheophyta</taxon>
        <taxon>Spermatophyta</taxon>
        <taxon>Magnoliopsida</taxon>
        <taxon>eudicotyledons</taxon>
        <taxon>Gunneridae</taxon>
        <taxon>Pentapetalae</taxon>
        <taxon>rosids</taxon>
        <taxon>fabids</taxon>
        <taxon>Fabales</taxon>
        <taxon>Fabaceae</taxon>
        <taxon>Papilionoideae</taxon>
        <taxon>50 kb inversion clade</taxon>
        <taxon>NPAAA clade</taxon>
        <taxon>indigoferoid/millettioid clade</taxon>
        <taxon>Phaseoleae</taxon>
        <taxon>Psophocarpus</taxon>
    </lineage>
</organism>
<name>A0AAN9X5S4_PSOTE</name>
<protein>
    <submittedName>
        <fullName evidence="1">Uncharacterized protein</fullName>
    </submittedName>
</protein>
<accession>A0AAN9X5S4</accession>
<comment type="caution">
    <text evidence="1">The sequence shown here is derived from an EMBL/GenBank/DDBJ whole genome shotgun (WGS) entry which is preliminary data.</text>
</comment>
<reference evidence="1 2" key="1">
    <citation type="submission" date="2024-01" db="EMBL/GenBank/DDBJ databases">
        <title>The genomes of 5 underutilized Papilionoideae crops provide insights into root nodulation and disease resistanc.</title>
        <authorList>
            <person name="Jiang F."/>
        </authorList>
    </citation>
    <scope>NUCLEOTIDE SEQUENCE [LARGE SCALE GENOMIC DNA]</scope>
    <source>
        <strain evidence="1">DUOXIRENSHENG_FW03</strain>
        <tissue evidence="1">Leaves</tissue>
    </source>
</reference>
<evidence type="ECO:0000313" key="1">
    <source>
        <dbReference type="EMBL" id="KAK7385108.1"/>
    </source>
</evidence>
<sequence length="219" mass="24581">MEMAILSFQETVDSAIRSETASEFGASPDHSFDSLLDTAIRSSNGSAGDFIASPFPLHAFVVERVLPNSDIYSRSLSGNVPLRPNRNMHEGKWKKGKVCRKGWISWPSWATCKYCCVYLAYNVRGKRQLYRSIPLSTQLKGMCQLHKCIRSTSELLHVVWRSCINGAKRVKSKTLKLLLHQGKGFAASSHGAPHHRAADSDSRPHQEIHMNNLFWLTPS</sequence>
<gene>
    <name evidence="1" type="ORF">VNO78_30819</name>
</gene>
<dbReference type="AlphaFoldDB" id="A0AAN9X5S4"/>
<dbReference type="Proteomes" id="UP001386955">
    <property type="component" value="Unassembled WGS sequence"/>
</dbReference>
<dbReference type="EMBL" id="JAYMYS010000008">
    <property type="protein sequence ID" value="KAK7385108.1"/>
    <property type="molecule type" value="Genomic_DNA"/>
</dbReference>
<proteinExistence type="predicted"/>
<keyword evidence="2" id="KW-1185">Reference proteome</keyword>